<feature type="transmembrane region" description="Helical" evidence="1">
    <location>
        <begin position="6"/>
        <end position="32"/>
    </location>
</feature>
<keyword evidence="4" id="KW-1185">Reference proteome</keyword>
<feature type="transmembrane region" description="Helical" evidence="1">
    <location>
        <begin position="171"/>
        <end position="192"/>
    </location>
</feature>
<dbReference type="SMART" id="SM00460">
    <property type="entry name" value="TGc"/>
    <property type="match status" value="1"/>
</dbReference>
<evidence type="ECO:0000313" key="4">
    <source>
        <dbReference type="Proteomes" id="UP001576774"/>
    </source>
</evidence>
<dbReference type="PANTHER" id="PTHR42736">
    <property type="entry name" value="PROTEIN-GLUTAMINE GAMMA-GLUTAMYLTRANSFERASE"/>
    <property type="match status" value="1"/>
</dbReference>
<organism evidence="3 4">
    <name type="scientific">Floridaenema aerugineum BLCC-F46</name>
    <dbReference type="NCBI Taxonomy" id="3153654"/>
    <lineage>
        <taxon>Bacteria</taxon>
        <taxon>Bacillati</taxon>
        <taxon>Cyanobacteriota</taxon>
        <taxon>Cyanophyceae</taxon>
        <taxon>Oscillatoriophycideae</taxon>
        <taxon>Aerosakkonematales</taxon>
        <taxon>Aerosakkonemataceae</taxon>
        <taxon>Floridanema</taxon>
        <taxon>Floridanema aerugineum</taxon>
    </lineage>
</organism>
<dbReference type="Gene3D" id="3.10.620.30">
    <property type="match status" value="1"/>
</dbReference>
<dbReference type="SUPFAM" id="SSF54001">
    <property type="entry name" value="Cysteine proteinases"/>
    <property type="match status" value="1"/>
</dbReference>
<evidence type="ECO:0000259" key="2">
    <source>
        <dbReference type="SMART" id="SM00460"/>
    </source>
</evidence>
<protein>
    <submittedName>
        <fullName evidence="3">Transglutaminase family protein</fullName>
    </submittedName>
</protein>
<evidence type="ECO:0000313" key="3">
    <source>
        <dbReference type="EMBL" id="MFB2881188.1"/>
    </source>
</evidence>
<reference evidence="3 4" key="1">
    <citation type="submission" date="2024-09" db="EMBL/GenBank/DDBJ databases">
        <title>Floridaenema gen nov. (Aerosakkonemataceae, Aerosakkonematales ord. nov., Cyanobacteria) from benthic tropical and subtropical fresh waters, with the description of four new species.</title>
        <authorList>
            <person name="Moretto J.A."/>
            <person name="Berthold D.E."/>
            <person name="Lefler F.W."/>
            <person name="Huang I.-S."/>
            <person name="Laughinghouse H. IV."/>
        </authorList>
    </citation>
    <scope>NUCLEOTIDE SEQUENCE [LARGE SCALE GENOMIC DNA]</scope>
    <source>
        <strain evidence="3 4">BLCC-F46</strain>
    </source>
</reference>
<evidence type="ECO:0000256" key="1">
    <source>
        <dbReference type="SAM" id="Phobius"/>
    </source>
</evidence>
<gene>
    <name evidence="3" type="ORF">ACE1CC_30425</name>
</gene>
<accession>A0ABV4XGE1</accession>
<feature type="domain" description="Transglutaminase-like" evidence="2">
    <location>
        <begin position="423"/>
        <end position="493"/>
    </location>
</feature>
<dbReference type="RefSeq" id="WP_413274170.1">
    <property type="nucleotide sequence ID" value="NZ_JBHFNQ010000218.1"/>
</dbReference>
<dbReference type="PANTHER" id="PTHR42736:SF1">
    <property type="entry name" value="PROTEIN-GLUTAMINE GAMMA-GLUTAMYLTRANSFERASE"/>
    <property type="match status" value="1"/>
</dbReference>
<name>A0ABV4XGE1_9CYAN</name>
<comment type="caution">
    <text evidence="3">The sequence shown here is derived from an EMBL/GenBank/DDBJ whole genome shotgun (WGS) entry which is preliminary data.</text>
</comment>
<dbReference type="InterPro" id="IPR002931">
    <property type="entry name" value="Transglutaminase-like"/>
</dbReference>
<dbReference type="EMBL" id="JBHFNQ010000218">
    <property type="protein sequence ID" value="MFB2881188.1"/>
    <property type="molecule type" value="Genomic_DNA"/>
</dbReference>
<feature type="transmembrane region" description="Helical" evidence="1">
    <location>
        <begin position="147"/>
        <end position="164"/>
    </location>
</feature>
<feature type="transmembrane region" description="Helical" evidence="1">
    <location>
        <begin position="75"/>
        <end position="94"/>
    </location>
</feature>
<keyword evidence="1" id="KW-0472">Membrane</keyword>
<feature type="transmembrane region" description="Helical" evidence="1">
    <location>
        <begin position="533"/>
        <end position="550"/>
    </location>
</feature>
<dbReference type="Pfam" id="PF01841">
    <property type="entry name" value="Transglut_core"/>
    <property type="match status" value="1"/>
</dbReference>
<feature type="transmembrane region" description="Helical" evidence="1">
    <location>
        <begin position="52"/>
        <end position="69"/>
    </location>
</feature>
<keyword evidence="1" id="KW-1133">Transmembrane helix</keyword>
<keyword evidence="1" id="KW-0812">Transmembrane</keyword>
<dbReference type="Proteomes" id="UP001576774">
    <property type="component" value="Unassembled WGS sequence"/>
</dbReference>
<proteinExistence type="predicted"/>
<sequence>MKTPPLLIGAALIFWGWQTGLWIFAIPMAVIIEGSRSISWRWEFTSIDVRRVANLCLIILIVLFISLLIQNPTFYFVYTLLQWLPVVLFPLLIVQTYSVDEHIDAASLFLLFNRNKGKDNKQFTIDITYPYLAACILSASNANSGNISFYLGMFLLITIALWSVRSKRFSPLIWLGLLLTAGSIGFIGQIGLHQLHLSLESHVVIWLGHGSELATNSSSKQTNIGDIGVLKRSNEIVLRVNPETQKTPPRLLREATYNKYKSSIWVASKPNFTVVQPDNNGTTWTLANQPTKSSKITIATNLRGGQGLLALPDGTFKIDGLAVNRLEKNKFGAVKVAGKVNDIDYQAYFNHELSLDNPPTAEDLEIPNQEKAALNQVISQLKLEGKSPQEIVNTVDRFFLKNFTYSLQLTGKDNYATPISTFLLKNRAGHCEYFATATTLLLRAAGIPARYAVGYSVHEFSNLENQYIVRSRHAHAWTMVYLDGRWQVLDTTPADWTNIEDATASKLSLITDLWSLLSFRISKFLRGNNELKYVWWLIFPLVFILIWRGGQKKGARRLSRKQISLKPTVKSELAKKNSEFYLVEKALNDLGLNRYSSESLKNWINRLKRDSLGGDLIDDIIPIIELYYRDRFDPAGIKNNEKTVLKSAIEAWLDKHQKAH</sequence>
<dbReference type="InterPro" id="IPR038765">
    <property type="entry name" value="Papain-like_cys_pep_sf"/>
</dbReference>
<dbReference type="InterPro" id="IPR052901">
    <property type="entry name" value="Bact_TGase-like"/>
</dbReference>